<evidence type="ECO:0000313" key="2">
    <source>
        <dbReference type="Proteomes" id="UP001279734"/>
    </source>
</evidence>
<proteinExistence type="predicted"/>
<dbReference type="Proteomes" id="UP001279734">
    <property type="component" value="Unassembled WGS sequence"/>
</dbReference>
<reference evidence="1" key="1">
    <citation type="submission" date="2023-05" db="EMBL/GenBank/DDBJ databases">
        <title>Nepenthes gracilis genome sequencing.</title>
        <authorList>
            <person name="Fukushima K."/>
        </authorList>
    </citation>
    <scope>NUCLEOTIDE SEQUENCE</scope>
    <source>
        <strain evidence="1">SING2019-196</strain>
    </source>
</reference>
<evidence type="ECO:0000313" key="1">
    <source>
        <dbReference type="EMBL" id="GMH18920.1"/>
    </source>
</evidence>
<sequence length="69" mass="7269">MNRAKGVKVVGLLRSEGIGMTNFLFPSLGMGDFRSPVMDAHRGFCQGAVESAQLQGDRLGLSDPEAMGG</sequence>
<comment type="caution">
    <text evidence="1">The sequence shown here is derived from an EMBL/GenBank/DDBJ whole genome shotgun (WGS) entry which is preliminary data.</text>
</comment>
<accession>A0AAD3SVV2</accession>
<organism evidence="1 2">
    <name type="scientific">Nepenthes gracilis</name>
    <name type="common">Slender pitcher plant</name>
    <dbReference type="NCBI Taxonomy" id="150966"/>
    <lineage>
        <taxon>Eukaryota</taxon>
        <taxon>Viridiplantae</taxon>
        <taxon>Streptophyta</taxon>
        <taxon>Embryophyta</taxon>
        <taxon>Tracheophyta</taxon>
        <taxon>Spermatophyta</taxon>
        <taxon>Magnoliopsida</taxon>
        <taxon>eudicotyledons</taxon>
        <taxon>Gunneridae</taxon>
        <taxon>Pentapetalae</taxon>
        <taxon>Caryophyllales</taxon>
        <taxon>Nepenthaceae</taxon>
        <taxon>Nepenthes</taxon>
    </lineage>
</organism>
<gene>
    <name evidence="1" type="ORF">Nepgr_020761</name>
</gene>
<keyword evidence="2" id="KW-1185">Reference proteome</keyword>
<name>A0AAD3SVV2_NEPGR</name>
<dbReference type="AlphaFoldDB" id="A0AAD3SVV2"/>
<protein>
    <submittedName>
        <fullName evidence="1">Uncharacterized protein</fullName>
    </submittedName>
</protein>
<dbReference type="EMBL" id="BSYO01000020">
    <property type="protein sequence ID" value="GMH18920.1"/>
    <property type="molecule type" value="Genomic_DNA"/>
</dbReference>